<keyword evidence="12" id="KW-1185">Reference proteome</keyword>
<dbReference type="PROSITE" id="PS52016">
    <property type="entry name" value="TONB_DEPENDENT_REC_3"/>
    <property type="match status" value="1"/>
</dbReference>
<comment type="caution">
    <text evidence="11">The sequence shown here is derived from an EMBL/GenBank/DDBJ whole genome shotgun (WGS) entry which is preliminary data.</text>
</comment>
<dbReference type="SUPFAM" id="SSF49464">
    <property type="entry name" value="Carboxypeptidase regulatory domain-like"/>
    <property type="match status" value="1"/>
</dbReference>
<keyword evidence="3 7" id="KW-1134">Transmembrane beta strand</keyword>
<dbReference type="Proteomes" id="UP001596106">
    <property type="component" value="Unassembled WGS sequence"/>
</dbReference>
<evidence type="ECO:0000313" key="11">
    <source>
        <dbReference type="EMBL" id="MFC5409820.1"/>
    </source>
</evidence>
<dbReference type="EMBL" id="JBHSMA010000002">
    <property type="protein sequence ID" value="MFC5409820.1"/>
    <property type="molecule type" value="Genomic_DNA"/>
</dbReference>
<keyword evidence="6 7" id="KW-0998">Cell outer membrane</keyword>
<comment type="subcellular location">
    <subcellularLocation>
        <location evidence="1 7">Cell outer membrane</location>
        <topology evidence="1 7">Multi-pass membrane protein</topology>
    </subcellularLocation>
</comment>
<dbReference type="InterPro" id="IPR023997">
    <property type="entry name" value="TonB-dep_OMP_SusC/RagA_CS"/>
</dbReference>
<keyword evidence="4 7" id="KW-0812">Transmembrane</keyword>
<dbReference type="InterPro" id="IPR039426">
    <property type="entry name" value="TonB-dep_rcpt-like"/>
</dbReference>
<feature type="signal peptide" evidence="9">
    <location>
        <begin position="1"/>
        <end position="24"/>
    </location>
</feature>
<dbReference type="RefSeq" id="WP_379844377.1">
    <property type="nucleotide sequence ID" value="NZ_JBHSMA010000002.1"/>
</dbReference>
<feature type="domain" description="TonB-dependent receptor plug" evidence="10">
    <location>
        <begin position="256"/>
        <end position="373"/>
    </location>
</feature>
<evidence type="ECO:0000256" key="7">
    <source>
        <dbReference type="PROSITE-ProRule" id="PRU01360"/>
    </source>
</evidence>
<keyword evidence="9" id="KW-0732">Signal</keyword>
<dbReference type="Pfam" id="PF13715">
    <property type="entry name" value="CarbopepD_reg_2"/>
    <property type="match status" value="1"/>
</dbReference>
<proteinExistence type="inferred from homology"/>
<dbReference type="Gene3D" id="2.170.130.10">
    <property type="entry name" value="TonB-dependent receptor, plug domain"/>
    <property type="match status" value="1"/>
</dbReference>
<dbReference type="InterPro" id="IPR037066">
    <property type="entry name" value="Plug_dom_sf"/>
</dbReference>
<sequence length="1159" mass="125771">MRKSLPYALLTGWLLSAGYGPAAAQTLAFVRTTQQADGRQPGKTSVVMGGNQTLKQTLLHLKEHYGVDILFEEAVIARHGSLVEPFALDTRLEPTLNALLKRYGLRYKKLRSGAYLILPPKTNERVLINLPDQAVTPTAGTGPVSLEGLTSVLSVVTREPIRADVRVSGRVTSETGEGLPGVSVVVKGTTRGTTTDAQGMYQLSVPNGEITLVFSFVGYVTQEQAVGNRTAVDVQLVPDTKALNEVVVVGYGQVKKSDLTGAVATVPVEEIRKVAVTSLDQALQGRAAGVQITQNSGAPGGSTSIRIRGGNSIQGDNEPLYVIDGIPFKNDGAGSGSSFNVLSTLNPSDIESISVLKDASSTAIYGSRGANGVVIITTKRGKAGKSTITFESYYGIQNVRRKYPVLNGREYAQLVNEANTNEGRPAVYTQAQVDAFGEGTDWQDEIFRQAPIANYQLSLSGGDDKTQYAISGGYFKQNGIVVNSDFDRYSFRVNLDRKLTSKIKIGNSLTVNRTLTNQSRSDGDLGSAGLVTIAALQFPPILPVRSPSGAYLITDPALNFTADNPAALARDNKNRNTAYRIFGNVFGDYQIIDGLSLRISLGMDGVLQKQDSYLPRSVSSGLAQGGSAAIYNSQSMTWLNENLLTYTRTFNTVHSITALLGYTQQANRTETSRASARNFVNDNLGSSNLSSGSVPLTPESGVGTWGLQSYLARVNYGYKDRYLLTASFRTDGSSRFGSNKRYGYFPSAALAWRVSEEGFLKTSRVVSDLKLRLTYGATGNQDGVGNYPAYSLLGTQNYVFGNTVSTGLGPNQIANPDLSWETTTQTDFGVDLGLLNNRITVTADAYLKRTKDLLLNVTVPSTSGFSSAIKNLGKVQNKGIELSISSVNIDRAFRWNTDLNFALNRNKVLDIGGAPQIFAGNVANVGQGLNSGIIRVGEPLGSFFGYITDGLYQTTDELTALTDPQARKPGDRKYLDLNGDKKIDDNDRTIIGRAQPKFIGGLSNTFSYKGFELTAFFQGVYGNNILNANRFELEYLNATTNQTRDMLNRWTPTNTNTDIPRASTTRPANRISTRQIEDGSYLRLKNLQLAYNLPTSVINSLKIQSARVYMTMQNYLTWTNYSGYDPEVNRFGQDSRSQGFDYASYPATKTILFGLNVGF</sequence>
<feature type="region of interest" description="Disordered" evidence="8">
    <location>
        <begin position="1048"/>
        <end position="1068"/>
    </location>
</feature>
<accession>A0ABW0IBA2</accession>
<gene>
    <name evidence="11" type="ORF">ACFPMF_10910</name>
</gene>
<evidence type="ECO:0000256" key="4">
    <source>
        <dbReference type="ARBA" id="ARBA00022692"/>
    </source>
</evidence>
<dbReference type="InterPro" id="IPR023996">
    <property type="entry name" value="TonB-dep_OMP_SusC/RagA"/>
</dbReference>
<evidence type="ECO:0000256" key="2">
    <source>
        <dbReference type="ARBA" id="ARBA00022448"/>
    </source>
</evidence>
<evidence type="ECO:0000256" key="1">
    <source>
        <dbReference type="ARBA" id="ARBA00004571"/>
    </source>
</evidence>
<evidence type="ECO:0000256" key="3">
    <source>
        <dbReference type="ARBA" id="ARBA00022452"/>
    </source>
</evidence>
<evidence type="ECO:0000256" key="9">
    <source>
        <dbReference type="SAM" id="SignalP"/>
    </source>
</evidence>
<keyword evidence="2 7" id="KW-0813">Transport</keyword>
<dbReference type="Pfam" id="PF07715">
    <property type="entry name" value="Plug"/>
    <property type="match status" value="1"/>
</dbReference>
<dbReference type="Gene3D" id="2.40.170.20">
    <property type="entry name" value="TonB-dependent receptor, beta-barrel domain"/>
    <property type="match status" value="1"/>
</dbReference>
<dbReference type="InterPro" id="IPR036942">
    <property type="entry name" value="Beta-barrel_TonB_sf"/>
</dbReference>
<name>A0ABW0IBA2_9BACT</name>
<dbReference type="NCBIfam" id="TIGR04056">
    <property type="entry name" value="OMP_RagA_SusC"/>
    <property type="match status" value="1"/>
</dbReference>
<protein>
    <submittedName>
        <fullName evidence="11">SusC/RagA family TonB-linked outer membrane protein</fullName>
    </submittedName>
</protein>
<evidence type="ECO:0000313" key="12">
    <source>
        <dbReference type="Proteomes" id="UP001596106"/>
    </source>
</evidence>
<feature type="chain" id="PRO_5047382265" evidence="9">
    <location>
        <begin position="25"/>
        <end position="1159"/>
    </location>
</feature>
<dbReference type="Gene3D" id="2.60.40.1120">
    <property type="entry name" value="Carboxypeptidase-like, regulatory domain"/>
    <property type="match status" value="1"/>
</dbReference>
<dbReference type="NCBIfam" id="TIGR04057">
    <property type="entry name" value="SusC_RagA_signa"/>
    <property type="match status" value="1"/>
</dbReference>
<dbReference type="SUPFAM" id="SSF56935">
    <property type="entry name" value="Porins"/>
    <property type="match status" value="1"/>
</dbReference>
<evidence type="ECO:0000256" key="6">
    <source>
        <dbReference type="ARBA" id="ARBA00023237"/>
    </source>
</evidence>
<reference evidence="12" key="1">
    <citation type="journal article" date="2019" name="Int. J. Syst. Evol. Microbiol.">
        <title>The Global Catalogue of Microorganisms (GCM) 10K type strain sequencing project: providing services to taxonomists for standard genome sequencing and annotation.</title>
        <authorList>
            <consortium name="The Broad Institute Genomics Platform"/>
            <consortium name="The Broad Institute Genome Sequencing Center for Infectious Disease"/>
            <person name="Wu L."/>
            <person name="Ma J."/>
        </authorList>
    </citation>
    <scope>NUCLEOTIDE SEQUENCE [LARGE SCALE GENOMIC DNA]</scope>
    <source>
        <strain evidence="12">CCUG 55250</strain>
    </source>
</reference>
<organism evidence="11 12">
    <name type="scientific">Larkinella bovis</name>
    <dbReference type="NCBI Taxonomy" id="683041"/>
    <lineage>
        <taxon>Bacteria</taxon>
        <taxon>Pseudomonadati</taxon>
        <taxon>Bacteroidota</taxon>
        <taxon>Cytophagia</taxon>
        <taxon>Cytophagales</taxon>
        <taxon>Spirosomataceae</taxon>
        <taxon>Larkinella</taxon>
    </lineage>
</organism>
<comment type="similarity">
    <text evidence="7">Belongs to the TonB-dependent receptor family.</text>
</comment>
<evidence type="ECO:0000256" key="8">
    <source>
        <dbReference type="SAM" id="MobiDB-lite"/>
    </source>
</evidence>
<evidence type="ECO:0000256" key="5">
    <source>
        <dbReference type="ARBA" id="ARBA00023136"/>
    </source>
</evidence>
<keyword evidence="5 7" id="KW-0472">Membrane</keyword>
<dbReference type="InterPro" id="IPR008969">
    <property type="entry name" value="CarboxyPept-like_regulatory"/>
</dbReference>
<dbReference type="InterPro" id="IPR012910">
    <property type="entry name" value="Plug_dom"/>
</dbReference>
<evidence type="ECO:0000259" key="10">
    <source>
        <dbReference type="Pfam" id="PF07715"/>
    </source>
</evidence>